<feature type="compositionally biased region" description="Low complexity" evidence="1">
    <location>
        <begin position="202"/>
        <end position="216"/>
    </location>
</feature>
<feature type="compositionally biased region" description="Low complexity" evidence="1">
    <location>
        <begin position="33"/>
        <end position="66"/>
    </location>
</feature>
<sequence>MVGQGHAGKHKQALPEHLGSEPPRQAPASVAASSSSSSSSSSLSSSSSSYSSSLSTSKSLSSSTTSGSGGSQTRAHADSKKERSEDSGAPASSAQPLAQRAAVDASTSRHEPGVLQKMPAGNEKAAQVQQKVPASSAPTGAAAVGMAAGHKKQNAKRTAEHAVPPPEQDLEPPNGGKGMDAAEPKEKKRRMTKKMKAEQEAQEAAAAAAAATSSTAFKTPDPAEKPAADIRQDTAALQTSSPIPHENEKSTEPGRTAAKGRKKTADALPPPQAVPGGVVVAEPVQVPPVTEVAGTPDPVPLPPPSATAEAGGATATAATALPSAVPRKRINPLSRRIAEDQGIASLTELRSIAFDFVKRRDAVLTAAELIQLGGMIQTLTEGIWDRESKLMQDH</sequence>
<protein>
    <submittedName>
        <fullName evidence="2">Uncharacterized protein</fullName>
    </submittedName>
</protein>
<evidence type="ECO:0000256" key="1">
    <source>
        <dbReference type="SAM" id="MobiDB-lite"/>
    </source>
</evidence>
<feature type="region of interest" description="Disordered" evidence="1">
    <location>
        <begin position="1"/>
        <end position="276"/>
    </location>
</feature>
<proteinExistence type="predicted"/>
<feature type="compositionally biased region" description="Low complexity" evidence="1">
    <location>
        <begin position="137"/>
        <end position="148"/>
    </location>
</feature>
<organism evidence="2 3">
    <name type="scientific">Porphyridium purpureum</name>
    <name type="common">Red alga</name>
    <name type="synonym">Porphyridium cruentum</name>
    <dbReference type="NCBI Taxonomy" id="35688"/>
    <lineage>
        <taxon>Eukaryota</taxon>
        <taxon>Rhodophyta</taxon>
        <taxon>Bangiophyceae</taxon>
        <taxon>Porphyridiales</taxon>
        <taxon>Porphyridiaceae</taxon>
        <taxon>Porphyridium</taxon>
    </lineage>
</organism>
<name>A0A5J4YK70_PORPP</name>
<dbReference type="Proteomes" id="UP000324585">
    <property type="component" value="Unassembled WGS sequence"/>
</dbReference>
<comment type="caution">
    <text evidence="2">The sequence shown here is derived from an EMBL/GenBank/DDBJ whole genome shotgun (WGS) entry which is preliminary data.</text>
</comment>
<dbReference type="AlphaFoldDB" id="A0A5J4YK70"/>
<dbReference type="OMA" id="ACQREEA"/>
<gene>
    <name evidence="2" type="ORF">FVE85_4460</name>
</gene>
<feature type="compositionally biased region" description="Basic and acidic residues" evidence="1">
    <location>
        <begin position="221"/>
        <end position="232"/>
    </location>
</feature>
<dbReference type="EMBL" id="VRMN01000016">
    <property type="protein sequence ID" value="KAA8491043.1"/>
    <property type="molecule type" value="Genomic_DNA"/>
</dbReference>
<accession>A0A5J4YK70</accession>
<evidence type="ECO:0000313" key="3">
    <source>
        <dbReference type="Proteomes" id="UP000324585"/>
    </source>
</evidence>
<evidence type="ECO:0000313" key="2">
    <source>
        <dbReference type="EMBL" id="KAA8491043.1"/>
    </source>
</evidence>
<reference evidence="3" key="1">
    <citation type="journal article" date="2019" name="Nat. Commun.">
        <title>Expansion of phycobilisome linker gene families in mesophilic red algae.</title>
        <authorList>
            <person name="Lee J."/>
            <person name="Kim D."/>
            <person name="Bhattacharya D."/>
            <person name="Yoon H.S."/>
        </authorList>
    </citation>
    <scope>NUCLEOTIDE SEQUENCE [LARGE SCALE GENOMIC DNA]</scope>
    <source>
        <strain evidence="3">CCMP 1328</strain>
    </source>
</reference>
<feature type="compositionally biased region" description="Basic and acidic residues" evidence="1">
    <location>
        <begin position="75"/>
        <end position="86"/>
    </location>
</feature>
<keyword evidence="3" id="KW-1185">Reference proteome</keyword>